<dbReference type="Proteomes" id="UP001302126">
    <property type="component" value="Unassembled WGS sequence"/>
</dbReference>
<dbReference type="GO" id="GO:0016887">
    <property type="term" value="F:ATP hydrolysis activity"/>
    <property type="evidence" value="ECO:0007669"/>
    <property type="project" value="InterPro"/>
</dbReference>
<feature type="region of interest" description="Disordered" evidence="4">
    <location>
        <begin position="326"/>
        <end position="348"/>
    </location>
</feature>
<dbReference type="EMBL" id="MU864361">
    <property type="protein sequence ID" value="KAK4191109.1"/>
    <property type="molecule type" value="Genomic_DNA"/>
</dbReference>
<dbReference type="GO" id="GO:0005739">
    <property type="term" value="C:mitochondrion"/>
    <property type="evidence" value="ECO:0007669"/>
    <property type="project" value="TreeGrafter"/>
</dbReference>
<feature type="region of interest" description="Disordered" evidence="4">
    <location>
        <begin position="463"/>
        <end position="487"/>
    </location>
</feature>
<keyword evidence="2" id="KW-0547">Nucleotide-binding</keyword>
<evidence type="ECO:0000313" key="7">
    <source>
        <dbReference type="Proteomes" id="UP001302126"/>
    </source>
</evidence>
<reference evidence="6" key="2">
    <citation type="submission" date="2023-05" db="EMBL/GenBank/DDBJ databases">
        <authorList>
            <consortium name="Lawrence Berkeley National Laboratory"/>
            <person name="Steindorff A."/>
            <person name="Hensen N."/>
            <person name="Bonometti L."/>
            <person name="Westerberg I."/>
            <person name="Brannstrom I.O."/>
            <person name="Guillou S."/>
            <person name="Cros-Aarteil S."/>
            <person name="Calhoun S."/>
            <person name="Haridas S."/>
            <person name="Kuo A."/>
            <person name="Mondo S."/>
            <person name="Pangilinan J."/>
            <person name="Riley R."/>
            <person name="Labutti K."/>
            <person name="Andreopoulos B."/>
            <person name="Lipzen A."/>
            <person name="Chen C."/>
            <person name="Yanf M."/>
            <person name="Daum C."/>
            <person name="Ng V."/>
            <person name="Clum A."/>
            <person name="Ohm R."/>
            <person name="Martin F."/>
            <person name="Silar P."/>
            <person name="Natvig D."/>
            <person name="Lalanne C."/>
            <person name="Gautier V."/>
            <person name="Ament-Velasquez S.L."/>
            <person name="Kruys A."/>
            <person name="Hutchinson M.I."/>
            <person name="Powell A.J."/>
            <person name="Barry K."/>
            <person name="Miller A.N."/>
            <person name="Grigoriev I.V."/>
            <person name="Debuchy R."/>
            <person name="Gladieux P."/>
            <person name="Thoren M.H."/>
            <person name="Johannesson H."/>
        </authorList>
    </citation>
    <scope>NUCLEOTIDE SEQUENCE</scope>
    <source>
        <strain evidence="6">PSN309</strain>
    </source>
</reference>
<dbReference type="CDD" id="cd00009">
    <property type="entry name" value="AAA"/>
    <property type="match status" value="1"/>
</dbReference>
<evidence type="ECO:0000256" key="1">
    <source>
        <dbReference type="ARBA" id="ARBA00010322"/>
    </source>
</evidence>
<accession>A0AAN7ALH5</accession>
<dbReference type="InterPro" id="IPR006598">
    <property type="entry name" value="CAP10"/>
</dbReference>
<dbReference type="AlphaFoldDB" id="A0AAN7ALH5"/>
<comment type="caution">
    <text evidence="6">The sequence shown here is derived from an EMBL/GenBank/DDBJ whole genome shotgun (WGS) entry which is preliminary data.</text>
</comment>
<protein>
    <submittedName>
        <fullName evidence="6">Lactation elevated protein 1</fullName>
    </submittedName>
</protein>
<feature type="compositionally biased region" description="Polar residues" evidence="4">
    <location>
        <begin position="590"/>
        <end position="600"/>
    </location>
</feature>
<organism evidence="6 7">
    <name type="scientific">Podospora australis</name>
    <dbReference type="NCBI Taxonomy" id="1536484"/>
    <lineage>
        <taxon>Eukaryota</taxon>
        <taxon>Fungi</taxon>
        <taxon>Dikarya</taxon>
        <taxon>Ascomycota</taxon>
        <taxon>Pezizomycotina</taxon>
        <taxon>Sordariomycetes</taxon>
        <taxon>Sordariomycetidae</taxon>
        <taxon>Sordariales</taxon>
        <taxon>Podosporaceae</taxon>
        <taxon>Podospora</taxon>
    </lineage>
</organism>
<dbReference type="PANTHER" id="PTHR12169:SF2">
    <property type="entry name" value="AFG1P"/>
    <property type="match status" value="1"/>
</dbReference>
<dbReference type="SMART" id="SM00672">
    <property type="entry name" value="CAP10"/>
    <property type="match status" value="1"/>
</dbReference>
<proteinExistence type="inferred from homology"/>
<evidence type="ECO:0000256" key="2">
    <source>
        <dbReference type="ARBA" id="ARBA00022741"/>
    </source>
</evidence>
<evidence type="ECO:0000313" key="6">
    <source>
        <dbReference type="EMBL" id="KAK4191109.1"/>
    </source>
</evidence>
<comment type="similarity">
    <text evidence="1">Belongs to the AFG1 ATPase family.</text>
</comment>
<dbReference type="InterPro" id="IPR027417">
    <property type="entry name" value="P-loop_NTPase"/>
</dbReference>
<reference evidence="6" key="1">
    <citation type="journal article" date="2023" name="Mol. Phylogenet. Evol.">
        <title>Genome-scale phylogeny and comparative genomics of the fungal order Sordariales.</title>
        <authorList>
            <person name="Hensen N."/>
            <person name="Bonometti L."/>
            <person name="Westerberg I."/>
            <person name="Brannstrom I.O."/>
            <person name="Guillou S."/>
            <person name="Cros-Aarteil S."/>
            <person name="Calhoun S."/>
            <person name="Haridas S."/>
            <person name="Kuo A."/>
            <person name="Mondo S."/>
            <person name="Pangilinan J."/>
            <person name="Riley R."/>
            <person name="LaButti K."/>
            <person name="Andreopoulos B."/>
            <person name="Lipzen A."/>
            <person name="Chen C."/>
            <person name="Yan M."/>
            <person name="Daum C."/>
            <person name="Ng V."/>
            <person name="Clum A."/>
            <person name="Steindorff A."/>
            <person name="Ohm R.A."/>
            <person name="Martin F."/>
            <person name="Silar P."/>
            <person name="Natvig D.O."/>
            <person name="Lalanne C."/>
            <person name="Gautier V."/>
            <person name="Ament-Velasquez S.L."/>
            <person name="Kruys A."/>
            <person name="Hutchinson M.I."/>
            <person name="Powell A.J."/>
            <person name="Barry K."/>
            <person name="Miller A.N."/>
            <person name="Grigoriev I.V."/>
            <person name="Debuchy R."/>
            <person name="Gladieux P."/>
            <person name="Hiltunen Thoren M."/>
            <person name="Johannesson H."/>
        </authorList>
    </citation>
    <scope>NUCLEOTIDE SEQUENCE</scope>
    <source>
        <strain evidence="6">PSN309</strain>
    </source>
</reference>
<evidence type="ECO:0000256" key="4">
    <source>
        <dbReference type="SAM" id="MobiDB-lite"/>
    </source>
</evidence>
<dbReference type="GO" id="GO:0005524">
    <property type="term" value="F:ATP binding"/>
    <property type="evidence" value="ECO:0007669"/>
    <property type="project" value="UniProtKB-KW"/>
</dbReference>
<feature type="domain" description="Glycosyl transferase CAP10" evidence="5">
    <location>
        <begin position="731"/>
        <end position="1017"/>
    </location>
</feature>
<sequence>MNRAATSVTITDPFVKYTSLIATGVYSPDAAQYRLAHHLQKVYSRLKDYTPSHEYRSRLQQIAKIVGPSRTESGEGLEGLAAPAHPIRRNPLFTRFFQNDEAKDSLALTKTLTSAQAALHADSPKGLFLSGEVGTGKSMLLDLLSEGLPTPRKKRWHFNTFMLHAFSRLEEFRRSDPATRLSSHGAEYSLLWIAKEMVEQSPILFLDEFQLPDRAASKIMNHLFIAFFQLGGVLVASSNRMPEELEKATAGYYSPPTTGGLVERVLGLGKSRYGELFGQTSDFASFLEVLKARCDFWHMEGTRDWRRRETDSRFSQSTPAVDNYTWPAGSTVKPVQEQPESNLTKPAMYHLPSDGDEKWSALQSQLGKFEPASLVVYGRKVAIPKQRAGVTYWDFDELVSSLGPADYISLASNYHTFIIDNVPVLTMSLKNEARRFITLLDALYESRCKLMIRAEVGPDDLFFPETRQRSTSQGDSQSSSTQDDNTDATYSETIAEVFQDQMSPFRPNISTYTDSPNAKYDPDQDSDFGKEQDAKVDFSKTGGFIGEDERFAYKRATSRLWELCSKQWHAREGSWWQPLTSSARHWEGSKPSSPAPSQLKNPKKNGRLRLITFTVGLSLTVFCIIFLFRTPPSSGTRNQHPESLLENLSLNEDQCRAAFPGLTKEIDDTVAEGPFVVKQTGERGPVQARIKDGKLSIIHAARRVDLSQEMLNSRTASLHQIHRAILTSPSALPDTIFSLNFQDQPYGTAFTYSRAASAALRSKDPNARNFLMPHFSFWAWNLPFIGSISRAHSAISSLESSLSFQQKIPKAVWRGTSWFNSVTSPRLRQNLILQTKNQPWADVESLNWTGSGGPNQQKNATNALATEDFCRYKYIVHTEGIAYSGRFQFLQMCNSVVLTPPIQWLQHTTHMVKPLFSNTLTLKGEEEKKLKWEPSKQMAAAWPVRYKPEEANIVFVKPDWQDLGATIAWLEENPDVAEGIARRQRDLFVGGGYFSPAAETCYWRALIRGWAKVAKTEGQGWEETEGVTFEQFALGNSK</sequence>
<name>A0AAN7ALH5_9PEZI</name>
<feature type="region of interest" description="Disordered" evidence="4">
    <location>
        <begin position="583"/>
        <end position="603"/>
    </location>
</feature>
<dbReference type="Gene3D" id="3.40.50.300">
    <property type="entry name" value="P-loop containing nucleotide triphosphate hydrolases"/>
    <property type="match status" value="1"/>
</dbReference>
<feature type="region of interest" description="Disordered" evidence="4">
    <location>
        <begin position="505"/>
        <end position="533"/>
    </location>
</feature>
<dbReference type="SUPFAM" id="SSF52540">
    <property type="entry name" value="P-loop containing nucleoside triphosphate hydrolases"/>
    <property type="match status" value="1"/>
</dbReference>
<feature type="compositionally biased region" description="Low complexity" evidence="4">
    <location>
        <begin position="469"/>
        <end position="483"/>
    </location>
</feature>
<dbReference type="Pfam" id="PF05686">
    <property type="entry name" value="Glyco_transf_90"/>
    <property type="match status" value="1"/>
</dbReference>
<evidence type="ECO:0000256" key="3">
    <source>
        <dbReference type="ARBA" id="ARBA00022840"/>
    </source>
</evidence>
<keyword evidence="7" id="KW-1185">Reference proteome</keyword>
<dbReference type="PANTHER" id="PTHR12169">
    <property type="entry name" value="ATPASE N2B"/>
    <property type="match status" value="1"/>
</dbReference>
<dbReference type="Pfam" id="PF03969">
    <property type="entry name" value="AFG1_ATPase"/>
    <property type="match status" value="2"/>
</dbReference>
<gene>
    <name evidence="6" type="ORF">QBC35DRAFT_512812</name>
</gene>
<dbReference type="InterPro" id="IPR005654">
    <property type="entry name" value="ATPase_AFG1-like"/>
</dbReference>
<evidence type="ECO:0000259" key="5">
    <source>
        <dbReference type="SMART" id="SM00672"/>
    </source>
</evidence>
<keyword evidence="3" id="KW-0067">ATP-binding</keyword>